<dbReference type="RefSeq" id="YP_009325425.1">
    <property type="nucleotide sequence ID" value="NC_031961.1"/>
</dbReference>
<evidence type="ECO:0000256" key="2">
    <source>
        <dbReference type="ARBA" id="ARBA00022581"/>
    </source>
</evidence>
<protein>
    <submittedName>
        <fullName evidence="3">AC4 protein</fullName>
    </submittedName>
</protein>
<sequence>MKMGNLIFTCSSNSKENTNARITDSSTWFPHPGQHISIQTFRELSRAPTSSPTSIKTEIHLNGESFKSTADLLEEVNNRLTIHMQGR</sequence>
<dbReference type="EMBL" id="KX011475">
    <property type="protein sequence ID" value="APB03057.1"/>
    <property type="molecule type" value="Genomic_DNA"/>
</dbReference>
<keyword evidence="2" id="KW-0945">Host-virus interaction</keyword>
<dbReference type="Pfam" id="PF01492">
    <property type="entry name" value="Gemini_C4"/>
    <property type="match status" value="1"/>
</dbReference>
<evidence type="ECO:0000313" key="4">
    <source>
        <dbReference type="Proteomes" id="UP000218650"/>
    </source>
</evidence>
<name>A0A1I9ZK73_9GEMI</name>
<comment type="similarity">
    <text evidence="1">Belongs to the geminiviridae protein AC4/C4 family.</text>
</comment>
<proteinExistence type="inferred from homology"/>
<dbReference type="InterPro" id="IPR002488">
    <property type="entry name" value="Gemini_C4"/>
</dbReference>
<dbReference type="KEGG" id="vg:34443315"/>
<dbReference type="Proteomes" id="UP000218650">
    <property type="component" value="Genome"/>
</dbReference>
<keyword evidence="4" id="KW-1185">Reference proteome</keyword>
<accession>A0A1I9ZK73</accession>
<evidence type="ECO:0000256" key="1">
    <source>
        <dbReference type="ARBA" id="ARBA00008996"/>
    </source>
</evidence>
<dbReference type="OrthoDB" id="24090at10239"/>
<reference evidence="4" key="1">
    <citation type="journal article" date="2017" name="Arch. Virol.">
        <title>Complete genome sequences of two novel bipartite begomoviruses infecting common bean in Cuba.</title>
        <authorList>
            <person name="Chang-Sidorchuk L."/>
            <person name="Gonzalez-Alvarez H."/>
            <person name="Navas-Castillo J."/>
            <person name="Fiallo-Olive E."/>
            <person name="Martinez-Zubiaur Y."/>
        </authorList>
    </citation>
    <scope>NUCLEOTIDE SEQUENCE [LARGE SCALE GENOMIC DNA]</scope>
</reference>
<organism evidence="3 4">
    <name type="scientific">Common bean severe mosaic virus</name>
    <dbReference type="NCBI Taxonomy" id="1915203"/>
    <lineage>
        <taxon>Viruses</taxon>
        <taxon>Monodnaviria</taxon>
        <taxon>Shotokuvirae</taxon>
        <taxon>Cressdnaviricota</taxon>
        <taxon>Repensiviricetes</taxon>
        <taxon>Geplafuvirales</taxon>
        <taxon>Geminiviridae</taxon>
        <taxon>Begomovirus</taxon>
        <taxon>Begomovirus vulgaris</taxon>
    </lineage>
</organism>
<evidence type="ECO:0000313" key="3">
    <source>
        <dbReference type="EMBL" id="APB03057.1"/>
    </source>
</evidence>
<gene>
    <name evidence="3" type="primary">AC4</name>
</gene>
<dbReference type="GeneID" id="34443315"/>